<gene>
    <name evidence="2" type="ORF">AVEN_95940_1</name>
</gene>
<comment type="caution">
    <text evidence="2">The sequence shown here is derived from an EMBL/GenBank/DDBJ whole genome shotgun (WGS) entry which is preliminary data.</text>
</comment>
<evidence type="ECO:0000313" key="2">
    <source>
        <dbReference type="EMBL" id="GBM29822.1"/>
    </source>
</evidence>
<sequence>MKIRSPGHLGGRPQIEENEKKYNDFLQLLMDAAEENARQENLETAEDETDRYGSVSNNDALSSSVKHKSRVVFLNTN</sequence>
<dbReference type="AlphaFoldDB" id="A0A4Y2EKN8"/>
<feature type="region of interest" description="Disordered" evidence="1">
    <location>
        <begin position="37"/>
        <end position="61"/>
    </location>
</feature>
<feature type="region of interest" description="Disordered" evidence="1">
    <location>
        <begin position="1"/>
        <end position="20"/>
    </location>
</feature>
<proteinExistence type="predicted"/>
<evidence type="ECO:0000256" key="1">
    <source>
        <dbReference type="SAM" id="MobiDB-lite"/>
    </source>
</evidence>
<evidence type="ECO:0000313" key="3">
    <source>
        <dbReference type="Proteomes" id="UP000499080"/>
    </source>
</evidence>
<reference evidence="2 3" key="1">
    <citation type="journal article" date="2019" name="Sci. Rep.">
        <title>Orb-weaving spider Araneus ventricosus genome elucidates the spidroin gene catalogue.</title>
        <authorList>
            <person name="Kono N."/>
            <person name="Nakamura H."/>
            <person name="Ohtoshi R."/>
            <person name="Moran D.A.P."/>
            <person name="Shinohara A."/>
            <person name="Yoshida Y."/>
            <person name="Fujiwara M."/>
            <person name="Mori M."/>
            <person name="Tomita M."/>
            <person name="Arakawa K."/>
        </authorList>
    </citation>
    <scope>NUCLEOTIDE SEQUENCE [LARGE SCALE GENOMIC DNA]</scope>
</reference>
<organism evidence="2 3">
    <name type="scientific">Araneus ventricosus</name>
    <name type="common">Orbweaver spider</name>
    <name type="synonym">Epeira ventricosa</name>
    <dbReference type="NCBI Taxonomy" id="182803"/>
    <lineage>
        <taxon>Eukaryota</taxon>
        <taxon>Metazoa</taxon>
        <taxon>Ecdysozoa</taxon>
        <taxon>Arthropoda</taxon>
        <taxon>Chelicerata</taxon>
        <taxon>Arachnida</taxon>
        <taxon>Araneae</taxon>
        <taxon>Araneomorphae</taxon>
        <taxon>Entelegynae</taxon>
        <taxon>Araneoidea</taxon>
        <taxon>Araneidae</taxon>
        <taxon>Araneus</taxon>
    </lineage>
</organism>
<keyword evidence="3" id="KW-1185">Reference proteome</keyword>
<dbReference type="EMBL" id="BGPR01093138">
    <property type="protein sequence ID" value="GBM29822.1"/>
    <property type="molecule type" value="Genomic_DNA"/>
</dbReference>
<dbReference type="Proteomes" id="UP000499080">
    <property type="component" value="Unassembled WGS sequence"/>
</dbReference>
<accession>A0A4Y2EKN8</accession>
<protein>
    <submittedName>
        <fullName evidence="2">Uncharacterized protein</fullName>
    </submittedName>
</protein>
<name>A0A4Y2EKN8_ARAVE</name>